<comment type="function">
    <text evidence="7">Binds to the 23S rRNA.</text>
</comment>
<name>A0A428KMN5_9BACT</name>
<dbReference type="SUPFAM" id="SSF55653">
    <property type="entry name" value="Ribosomal protein L9 C-domain"/>
    <property type="match status" value="1"/>
</dbReference>
<evidence type="ECO:0000256" key="7">
    <source>
        <dbReference type="HAMAP-Rule" id="MF_00503"/>
    </source>
</evidence>
<dbReference type="InterPro" id="IPR020594">
    <property type="entry name" value="Ribosomal_bL9_bac/chp"/>
</dbReference>
<organism evidence="10 11">
    <name type="scientific">Hymenobacter rigui</name>
    <dbReference type="NCBI Taxonomy" id="334424"/>
    <lineage>
        <taxon>Bacteria</taxon>
        <taxon>Pseudomonadati</taxon>
        <taxon>Bacteroidota</taxon>
        <taxon>Cytophagia</taxon>
        <taxon>Cytophagales</taxon>
        <taxon>Hymenobacteraceae</taxon>
        <taxon>Hymenobacter</taxon>
    </lineage>
</organism>
<keyword evidence="11" id="KW-1185">Reference proteome</keyword>
<dbReference type="EMBL" id="RWIT01000007">
    <property type="protein sequence ID" value="RSK47715.1"/>
    <property type="molecule type" value="Genomic_DNA"/>
</dbReference>
<feature type="domain" description="Ribosomal protein L9" evidence="8">
    <location>
        <begin position="1"/>
        <end position="46"/>
    </location>
</feature>
<keyword evidence="3 7" id="KW-0694">RNA-binding</keyword>
<evidence type="ECO:0000256" key="3">
    <source>
        <dbReference type="ARBA" id="ARBA00022884"/>
    </source>
</evidence>
<dbReference type="NCBIfam" id="TIGR00158">
    <property type="entry name" value="L9"/>
    <property type="match status" value="1"/>
</dbReference>
<dbReference type="InterPro" id="IPR009027">
    <property type="entry name" value="Ribosomal_bL9/RNase_H1_N"/>
</dbReference>
<evidence type="ECO:0000313" key="11">
    <source>
        <dbReference type="Proteomes" id="UP000273500"/>
    </source>
</evidence>
<comment type="caution">
    <text evidence="10">The sequence shown here is derived from an EMBL/GenBank/DDBJ whole genome shotgun (WGS) entry which is preliminary data.</text>
</comment>
<dbReference type="SUPFAM" id="SSF55658">
    <property type="entry name" value="L9 N-domain-like"/>
    <property type="match status" value="1"/>
</dbReference>
<dbReference type="AlphaFoldDB" id="A0A428KMN5"/>
<dbReference type="HAMAP" id="MF_00503">
    <property type="entry name" value="Ribosomal_bL9"/>
    <property type="match status" value="1"/>
</dbReference>
<dbReference type="InterPro" id="IPR036791">
    <property type="entry name" value="Ribosomal_bL9_C_sf"/>
</dbReference>
<dbReference type="OrthoDB" id="9788336at2"/>
<dbReference type="InterPro" id="IPR020070">
    <property type="entry name" value="Ribosomal_bL9_N"/>
</dbReference>
<gene>
    <name evidence="7" type="primary">rplI</name>
    <name evidence="10" type="ORF">EI291_14015</name>
</gene>
<dbReference type="Gene3D" id="3.40.5.10">
    <property type="entry name" value="Ribosomal protein L9, N-terminal domain"/>
    <property type="match status" value="1"/>
</dbReference>
<evidence type="ECO:0000256" key="5">
    <source>
        <dbReference type="ARBA" id="ARBA00023274"/>
    </source>
</evidence>
<proteinExistence type="inferred from homology"/>
<protein>
    <recommendedName>
        <fullName evidence="6 7">Large ribosomal subunit protein bL9</fullName>
    </recommendedName>
</protein>
<dbReference type="Pfam" id="PF01281">
    <property type="entry name" value="Ribosomal_L9_N"/>
    <property type="match status" value="1"/>
</dbReference>
<dbReference type="Pfam" id="PF03948">
    <property type="entry name" value="Ribosomal_L9_C"/>
    <property type="match status" value="1"/>
</dbReference>
<dbReference type="InterPro" id="IPR020069">
    <property type="entry name" value="Ribosomal_bL9_C"/>
</dbReference>
<dbReference type="RefSeq" id="WP_125420999.1">
    <property type="nucleotide sequence ID" value="NZ_RWIT01000007.1"/>
</dbReference>
<dbReference type="GO" id="GO:0006412">
    <property type="term" value="P:translation"/>
    <property type="evidence" value="ECO:0007669"/>
    <property type="project" value="UniProtKB-UniRule"/>
</dbReference>
<dbReference type="InterPro" id="IPR036935">
    <property type="entry name" value="Ribosomal_bL9_N_sf"/>
</dbReference>
<evidence type="ECO:0000256" key="2">
    <source>
        <dbReference type="ARBA" id="ARBA00022730"/>
    </source>
</evidence>
<evidence type="ECO:0000256" key="1">
    <source>
        <dbReference type="ARBA" id="ARBA00010605"/>
    </source>
</evidence>
<dbReference type="GO" id="GO:0003735">
    <property type="term" value="F:structural constituent of ribosome"/>
    <property type="evidence" value="ECO:0007669"/>
    <property type="project" value="InterPro"/>
</dbReference>
<keyword evidence="2 7" id="KW-0699">rRNA-binding</keyword>
<dbReference type="Gene3D" id="3.10.430.100">
    <property type="entry name" value="Ribosomal protein L9, C-terminal domain"/>
    <property type="match status" value="1"/>
</dbReference>
<evidence type="ECO:0000256" key="6">
    <source>
        <dbReference type="ARBA" id="ARBA00035292"/>
    </source>
</evidence>
<evidence type="ECO:0000259" key="8">
    <source>
        <dbReference type="Pfam" id="PF01281"/>
    </source>
</evidence>
<dbReference type="GO" id="GO:0005840">
    <property type="term" value="C:ribosome"/>
    <property type="evidence" value="ECO:0007669"/>
    <property type="project" value="UniProtKB-KW"/>
</dbReference>
<dbReference type="PANTHER" id="PTHR21368">
    <property type="entry name" value="50S RIBOSOMAL PROTEIN L9"/>
    <property type="match status" value="1"/>
</dbReference>
<dbReference type="InterPro" id="IPR000244">
    <property type="entry name" value="Ribosomal_bL9"/>
</dbReference>
<comment type="similarity">
    <text evidence="1 7">Belongs to the bacterial ribosomal protein bL9 family.</text>
</comment>
<sequence length="147" mass="15939">MEVILKDDVKGLGYKNDIVAVKPGYGRNYLLPQGLAVLADKTNKKIVAENVRQAAHKADKIKGDAQAVADQIGDMVLEIPAKVGESGKIFGRVTTLQLADALKAKGVEVDRKRLSFDSEPGSVGEYTATADLHREVKHKVRFNVVAE</sequence>
<dbReference type="GO" id="GO:0019843">
    <property type="term" value="F:rRNA binding"/>
    <property type="evidence" value="ECO:0007669"/>
    <property type="project" value="UniProtKB-UniRule"/>
</dbReference>
<keyword evidence="4 7" id="KW-0689">Ribosomal protein</keyword>
<evidence type="ECO:0000313" key="10">
    <source>
        <dbReference type="EMBL" id="RSK47715.1"/>
    </source>
</evidence>
<keyword evidence="5 7" id="KW-0687">Ribonucleoprotein</keyword>
<dbReference type="GO" id="GO:1990904">
    <property type="term" value="C:ribonucleoprotein complex"/>
    <property type="evidence" value="ECO:0007669"/>
    <property type="project" value="UniProtKB-KW"/>
</dbReference>
<accession>A0A428KMN5</accession>
<reference evidence="10 11" key="1">
    <citation type="submission" date="2018-12" db="EMBL/GenBank/DDBJ databases">
        <authorList>
            <person name="Feng G."/>
            <person name="Zhu H."/>
        </authorList>
    </citation>
    <scope>NUCLEOTIDE SEQUENCE [LARGE SCALE GENOMIC DNA]</scope>
    <source>
        <strain evidence="10 11">KCTC 12533</strain>
    </source>
</reference>
<feature type="domain" description="Large ribosomal subunit protein bL9 C-terminal" evidence="9">
    <location>
        <begin position="64"/>
        <end position="146"/>
    </location>
</feature>
<dbReference type="Proteomes" id="UP000273500">
    <property type="component" value="Unassembled WGS sequence"/>
</dbReference>
<evidence type="ECO:0000259" key="9">
    <source>
        <dbReference type="Pfam" id="PF03948"/>
    </source>
</evidence>
<evidence type="ECO:0000256" key="4">
    <source>
        <dbReference type="ARBA" id="ARBA00022980"/>
    </source>
</evidence>